<accession>A0A8K0MF49</accession>
<organism evidence="5 6">
    <name type="scientific">Rhamnella rubrinervis</name>
    <dbReference type="NCBI Taxonomy" id="2594499"/>
    <lineage>
        <taxon>Eukaryota</taxon>
        <taxon>Viridiplantae</taxon>
        <taxon>Streptophyta</taxon>
        <taxon>Embryophyta</taxon>
        <taxon>Tracheophyta</taxon>
        <taxon>Spermatophyta</taxon>
        <taxon>Magnoliopsida</taxon>
        <taxon>eudicotyledons</taxon>
        <taxon>Gunneridae</taxon>
        <taxon>Pentapetalae</taxon>
        <taxon>rosids</taxon>
        <taxon>fabids</taxon>
        <taxon>Rosales</taxon>
        <taxon>Rhamnaceae</taxon>
        <taxon>rhamnoid group</taxon>
        <taxon>Rhamneae</taxon>
        <taxon>Rhamnella</taxon>
    </lineage>
</organism>
<dbReference type="PANTHER" id="PTHR32054">
    <property type="entry name" value="HEAVY CHAIN, PUTATIVE, EXPRESSED-RELATED-RELATED"/>
    <property type="match status" value="1"/>
</dbReference>
<dbReference type="GO" id="GO:0009903">
    <property type="term" value="P:chloroplast avoidance movement"/>
    <property type="evidence" value="ECO:0007669"/>
    <property type="project" value="TreeGrafter"/>
</dbReference>
<comment type="caution">
    <text evidence="5">The sequence shown here is derived from an EMBL/GenBank/DDBJ whole genome shotgun (WGS) entry which is preliminary data.</text>
</comment>
<reference evidence="5" key="1">
    <citation type="submission" date="2020-03" db="EMBL/GenBank/DDBJ databases">
        <title>A high-quality chromosome-level genome assembly of a woody plant with both climbing and erect habits, Rhamnella rubrinervis.</title>
        <authorList>
            <person name="Lu Z."/>
            <person name="Yang Y."/>
            <person name="Zhu X."/>
            <person name="Sun Y."/>
        </authorList>
    </citation>
    <scope>NUCLEOTIDE SEQUENCE</scope>
    <source>
        <strain evidence="5">BYM</strain>
        <tissue evidence="5">Leaf</tissue>
    </source>
</reference>
<dbReference type="Proteomes" id="UP000796880">
    <property type="component" value="Unassembled WGS sequence"/>
</dbReference>
<feature type="compositionally biased region" description="Polar residues" evidence="4">
    <location>
        <begin position="16"/>
        <end position="31"/>
    </location>
</feature>
<feature type="coiled-coil region" evidence="3">
    <location>
        <begin position="331"/>
        <end position="386"/>
    </location>
</feature>
<dbReference type="InterPro" id="IPR008545">
    <property type="entry name" value="Web"/>
</dbReference>
<feature type="coiled-coil region" evidence="3">
    <location>
        <begin position="86"/>
        <end position="211"/>
    </location>
</feature>
<dbReference type="AlphaFoldDB" id="A0A8K0MF49"/>
<sequence length="605" mass="68602">MARWDIDRYKEMRSVADSSKAQAGSELSNAEDTMKDLSSLIREANIKTKAQKDEIEKLKKSRRLGEQALAVGVSENSKHAEVLKELEIVKQELSTLRLDMAAVSEEKSRKEKQTEALGLKILSYSRTVEAIMKEIEEVNEEQVLVELARIEALKECRDIEAQREKEANQFSCEIEQTREKVKEVIEMIGQSKELESKLAGTLTDIDVLENELRLVKEMDKKVRRNESLRRSDANFHREEDLDASLLLKSIRKELEAAKKKLASVREEGFQYMASMDIVRNELKHVTAEISQLKKIEEKSDLPVKNLNSKLLRAKSKLEVVSAAEEKARSIVSNLLLTLEQLKTEAEVANKEKDLLLKEAATIKAEIQDTESNIDLTEERLQATMLELEAVKSLESLALENLKSLTENAMRSRACAPKHNNSSITISKFEYEYLIGHAVGAEETADRKVSAAQAWVEAIKASEKENLIKIDIAQREITKMRIEEEQEAFRIARSNSAKRMVEGELQNWRRRREKNSLPENMQLSFPRKSMKVNANLTPSRKGNSNFTPSRKGNGSVTPLSKTSADSTPSKRAKFRKSASPSARHITIKKRTKVVLNLAKLFSGKRN</sequence>
<feature type="compositionally biased region" description="Polar residues" evidence="4">
    <location>
        <begin position="531"/>
        <end position="568"/>
    </location>
</feature>
<dbReference type="GO" id="GO:0005829">
    <property type="term" value="C:cytosol"/>
    <property type="evidence" value="ECO:0007669"/>
    <property type="project" value="TreeGrafter"/>
</dbReference>
<dbReference type="EMBL" id="VOIH02000006">
    <property type="protein sequence ID" value="KAF3444304.1"/>
    <property type="molecule type" value="Genomic_DNA"/>
</dbReference>
<dbReference type="PANTHER" id="PTHR32054:SF2">
    <property type="entry name" value="PROTEIN PLASTID MOVEMENT IMPAIRED 2"/>
    <property type="match status" value="1"/>
</dbReference>
<name>A0A8K0MF49_9ROSA</name>
<feature type="region of interest" description="Disordered" evidence="4">
    <location>
        <begin position="530"/>
        <end position="584"/>
    </location>
</feature>
<evidence type="ECO:0000256" key="4">
    <source>
        <dbReference type="SAM" id="MobiDB-lite"/>
    </source>
</evidence>
<comment type="similarity">
    <text evidence="1">Belongs to the WEB family.</text>
</comment>
<dbReference type="OrthoDB" id="685331at2759"/>
<evidence type="ECO:0000313" key="6">
    <source>
        <dbReference type="Proteomes" id="UP000796880"/>
    </source>
</evidence>
<dbReference type="GO" id="GO:0009904">
    <property type="term" value="P:chloroplast accumulation movement"/>
    <property type="evidence" value="ECO:0007669"/>
    <property type="project" value="TreeGrafter"/>
</dbReference>
<evidence type="ECO:0000256" key="1">
    <source>
        <dbReference type="ARBA" id="ARBA00005485"/>
    </source>
</evidence>
<evidence type="ECO:0000313" key="5">
    <source>
        <dbReference type="EMBL" id="KAF3444304.1"/>
    </source>
</evidence>
<evidence type="ECO:0000256" key="2">
    <source>
        <dbReference type="ARBA" id="ARBA00023054"/>
    </source>
</evidence>
<keyword evidence="6" id="KW-1185">Reference proteome</keyword>
<gene>
    <name evidence="5" type="ORF">FNV43_RR13994</name>
</gene>
<proteinExistence type="inferred from homology"/>
<evidence type="ECO:0008006" key="7">
    <source>
        <dbReference type="Google" id="ProtNLM"/>
    </source>
</evidence>
<protein>
    <recommendedName>
        <fullName evidence="7">Protein PLASTID MOVEMENT IMPAIRED 2</fullName>
    </recommendedName>
</protein>
<feature type="region of interest" description="Disordered" evidence="4">
    <location>
        <begin position="13"/>
        <end position="32"/>
    </location>
</feature>
<keyword evidence="2 3" id="KW-0175">Coiled coil</keyword>
<evidence type="ECO:0000256" key="3">
    <source>
        <dbReference type="SAM" id="Coils"/>
    </source>
</evidence>
<dbReference type="Pfam" id="PF05701">
    <property type="entry name" value="WEMBL"/>
    <property type="match status" value="1"/>
</dbReference>
<feature type="coiled-coil region" evidence="3">
    <location>
        <begin position="247"/>
        <end position="295"/>
    </location>
</feature>